<dbReference type="Gene3D" id="3.40.50.1820">
    <property type="entry name" value="alpha/beta hydrolase"/>
    <property type="match status" value="1"/>
</dbReference>
<dbReference type="AlphaFoldDB" id="A0A061I883"/>
<evidence type="ECO:0000313" key="3">
    <source>
        <dbReference type="EMBL" id="ERE78485.1"/>
    </source>
</evidence>
<evidence type="ECO:0000256" key="1">
    <source>
        <dbReference type="ARBA" id="ARBA00005964"/>
    </source>
</evidence>
<protein>
    <submittedName>
        <fullName evidence="3">Liver carboxylesterase 22-like protein</fullName>
        <ecNumber evidence="3">3.1.1.1</ecNumber>
    </submittedName>
</protein>
<sequence length="248" mass="27955">SHPFIPTVIDGVLLPKMPEEILAEKNFNTVPYIVGINKQEFGWILPTMMDYPPSEVKLDQKMATSLLKKSSFILNLPEDEIPVAIKKYLGDTEDPDRNKHQLLELIGDVAFGVPSVIVSRGHRDAGAPTYVYEFQYRPSFSPEMKPKTVIGDHGDEVYSVFGAPILRDGTSEEEINLSKTVMKFWANFARNGNPNGKGMPHWPKYDQKEGYLQIGATIQQAQRLKDKEVAFWTELLAKKPPLTGHTEL</sequence>
<dbReference type="InterPro" id="IPR050309">
    <property type="entry name" value="Type-B_Carboxylest/Lipase"/>
</dbReference>
<evidence type="ECO:0000313" key="4">
    <source>
        <dbReference type="Proteomes" id="UP000030759"/>
    </source>
</evidence>
<dbReference type="Pfam" id="PF00135">
    <property type="entry name" value="COesterase"/>
    <property type="match status" value="1"/>
</dbReference>
<dbReference type="EMBL" id="KE673063">
    <property type="protein sequence ID" value="ERE78485.1"/>
    <property type="molecule type" value="Genomic_DNA"/>
</dbReference>
<dbReference type="GO" id="GO:0106435">
    <property type="term" value="F:carboxylesterase activity"/>
    <property type="evidence" value="ECO:0007669"/>
    <property type="project" value="UniProtKB-EC"/>
</dbReference>
<accession>A0A061I883</accession>
<proteinExistence type="inferred from homology"/>
<dbReference type="InterPro" id="IPR002018">
    <property type="entry name" value="CarbesteraseB"/>
</dbReference>
<dbReference type="InterPro" id="IPR029058">
    <property type="entry name" value="AB_hydrolase_fold"/>
</dbReference>
<dbReference type="SUPFAM" id="SSF53474">
    <property type="entry name" value="alpha/beta-Hydrolases"/>
    <property type="match status" value="1"/>
</dbReference>
<feature type="domain" description="Carboxylesterase type B" evidence="2">
    <location>
        <begin position="2"/>
        <end position="232"/>
    </location>
</feature>
<keyword evidence="3" id="KW-0378">Hydrolase</keyword>
<evidence type="ECO:0000259" key="2">
    <source>
        <dbReference type="Pfam" id="PF00135"/>
    </source>
</evidence>
<dbReference type="Proteomes" id="UP000030759">
    <property type="component" value="Unassembled WGS sequence"/>
</dbReference>
<dbReference type="PANTHER" id="PTHR11559">
    <property type="entry name" value="CARBOXYLESTERASE"/>
    <property type="match status" value="1"/>
</dbReference>
<gene>
    <name evidence="3" type="ORF">H671_3g10322</name>
</gene>
<reference evidence="4" key="1">
    <citation type="journal article" date="2013" name="Nat. Biotechnol.">
        <title>Chinese hamster genome sequenced from sorted chromosomes.</title>
        <authorList>
            <person name="Brinkrolf K."/>
            <person name="Rupp O."/>
            <person name="Laux H."/>
            <person name="Kollin F."/>
            <person name="Ernst W."/>
            <person name="Linke B."/>
            <person name="Kofler R."/>
            <person name="Romand S."/>
            <person name="Hesse F."/>
            <person name="Budach W.E."/>
            <person name="Galosy S."/>
            <person name="Muller D."/>
            <person name="Noll T."/>
            <person name="Wienberg J."/>
            <person name="Jostock T."/>
            <person name="Leonard M."/>
            <person name="Grillari J."/>
            <person name="Tauch A."/>
            <person name="Goesmann A."/>
            <person name="Helk B."/>
            <person name="Mott J.E."/>
            <person name="Puhler A."/>
            <person name="Borth N."/>
        </authorList>
    </citation>
    <scope>NUCLEOTIDE SEQUENCE [LARGE SCALE GENOMIC DNA]</scope>
    <source>
        <strain evidence="4">17A/GY</strain>
    </source>
</reference>
<dbReference type="EC" id="3.1.1.1" evidence="3"/>
<organism evidence="3 4">
    <name type="scientific">Cricetulus griseus</name>
    <name type="common">Chinese hamster</name>
    <name type="synonym">Cricetulus barabensis griseus</name>
    <dbReference type="NCBI Taxonomy" id="10029"/>
    <lineage>
        <taxon>Eukaryota</taxon>
        <taxon>Metazoa</taxon>
        <taxon>Chordata</taxon>
        <taxon>Craniata</taxon>
        <taxon>Vertebrata</taxon>
        <taxon>Euteleostomi</taxon>
        <taxon>Mammalia</taxon>
        <taxon>Eutheria</taxon>
        <taxon>Euarchontoglires</taxon>
        <taxon>Glires</taxon>
        <taxon>Rodentia</taxon>
        <taxon>Myomorpha</taxon>
        <taxon>Muroidea</taxon>
        <taxon>Cricetidae</taxon>
        <taxon>Cricetinae</taxon>
        <taxon>Cricetulus</taxon>
    </lineage>
</organism>
<name>A0A061I883_CRIGR</name>
<feature type="non-terminal residue" evidence="3">
    <location>
        <position position="1"/>
    </location>
</feature>
<comment type="similarity">
    <text evidence="1">Belongs to the type-B carboxylesterase/lipase family.</text>
</comment>